<proteinExistence type="predicted"/>
<keyword evidence="2" id="KW-1185">Reference proteome</keyword>
<dbReference type="EMBL" id="OBMI01000002">
    <property type="protein sequence ID" value="SOB86750.1"/>
    <property type="molecule type" value="Genomic_DNA"/>
</dbReference>
<organism evidence="1 2">
    <name type="scientific">Sphingomonas guangdongensis</name>
    <dbReference type="NCBI Taxonomy" id="1141890"/>
    <lineage>
        <taxon>Bacteria</taxon>
        <taxon>Pseudomonadati</taxon>
        <taxon>Pseudomonadota</taxon>
        <taxon>Alphaproteobacteria</taxon>
        <taxon>Sphingomonadales</taxon>
        <taxon>Sphingomonadaceae</taxon>
        <taxon>Sphingomonas</taxon>
    </lineage>
</organism>
<dbReference type="OrthoDB" id="7916272at2"/>
<dbReference type="AlphaFoldDB" id="A0A285QXQ7"/>
<protein>
    <submittedName>
        <fullName evidence="1">Uncharacterized protein</fullName>
    </submittedName>
</protein>
<reference evidence="1 2" key="1">
    <citation type="submission" date="2017-07" db="EMBL/GenBank/DDBJ databases">
        <authorList>
            <person name="Sun Z.S."/>
            <person name="Albrecht U."/>
            <person name="Echele G."/>
            <person name="Lee C.C."/>
        </authorList>
    </citation>
    <scope>NUCLEOTIDE SEQUENCE [LARGE SCALE GENOMIC DNA]</scope>
    <source>
        <strain evidence="1 2">CGMCC 1.12672</strain>
    </source>
</reference>
<accession>A0A285QXQ7</accession>
<gene>
    <name evidence="1" type="ORF">SAMN06297144_1859</name>
</gene>
<evidence type="ECO:0000313" key="2">
    <source>
        <dbReference type="Proteomes" id="UP000219494"/>
    </source>
</evidence>
<dbReference type="Proteomes" id="UP000219494">
    <property type="component" value="Unassembled WGS sequence"/>
</dbReference>
<dbReference type="RefSeq" id="WP_097063740.1">
    <property type="nucleotide sequence ID" value="NZ_OBMI01000002.1"/>
</dbReference>
<evidence type="ECO:0000313" key="1">
    <source>
        <dbReference type="EMBL" id="SOB86750.1"/>
    </source>
</evidence>
<sequence>MADRYSSHARAVYGPASAALAITPSDATTLDATSGLYVGGAGNLTVEMLDGGTVTLTGVQGGSVLPLRVVRVLASTTATNIVGLLN</sequence>
<name>A0A285QXQ7_9SPHN</name>